<dbReference type="EMBL" id="UNSH01000072">
    <property type="protein sequence ID" value="SZF05137.1"/>
    <property type="molecule type" value="Genomic_DNA"/>
</dbReference>
<accession>A0A383UYZ7</accession>
<proteinExistence type="predicted"/>
<organism evidence="2 3">
    <name type="scientific">Blumeria hordei</name>
    <name type="common">Barley powdery mildew</name>
    <name type="synonym">Blumeria graminis f. sp. hordei</name>
    <dbReference type="NCBI Taxonomy" id="2867405"/>
    <lineage>
        <taxon>Eukaryota</taxon>
        <taxon>Fungi</taxon>
        <taxon>Dikarya</taxon>
        <taxon>Ascomycota</taxon>
        <taxon>Pezizomycotina</taxon>
        <taxon>Leotiomycetes</taxon>
        <taxon>Erysiphales</taxon>
        <taxon>Erysiphaceae</taxon>
        <taxon>Blumeria</taxon>
    </lineage>
</organism>
<sequence>MRFSSTAIIFQCASIFVTIVIGSSIDHINEQSKLFDCDGIIVGHEQLSQKRDLIQRPLIGSKPMTFSKIYQEKYYEIVYLYQSPKKYVKFGYDDPARLSVFRLPKMLQSHQYGDVLVSYDFFVLEDSERRACSILLQKKEQGKMLGRKYTGPLEYTLCTIRQST</sequence>
<dbReference type="Proteomes" id="UP000275772">
    <property type="component" value="Unassembled WGS sequence"/>
</dbReference>
<name>A0A383UYZ7_BLUHO</name>
<evidence type="ECO:0000256" key="1">
    <source>
        <dbReference type="SAM" id="SignalP"/>
    </source>
</evidence>
<gene>
    <name evidence="2" type="ORF">BLGHR1_15937</name>
</gene>
<protein>
    <recommendedName>
        <fullName evidence="4">Candidate secreted effector protein</fullName>
    </recommendedName>
</protein>
<evidence type="ECO:0008006" key="4">
    <source>
        <dbReference type="Google" id="ProtNLM"/>
    </source>
</evidence>
<evidence type="ECO:0000313" key="3">
    <source>
        <dbReference type="Proteomes" id="UP000275772"/>
    </source>
</evidence>
<keyword evidence="1" id="KW-0732">Signal</keyword>
<reference evidence="2 3" key="1">
    <citation type="submission" date="2017-11" db="EMBL/GenBank/DDBJ databases">
        <authorList>
            <person name="Kracher B."/>
        </authorList>
    </citation>
    <scope>NUCLEOTIDE SEQUENCE [LARGE SCALE GENOMIC DNA]</scope>
    <source>
        <strain evidence="2 3">RACE1</strain>
    </source>
</reference>
<evidence type="ECO:0000313" key="2">
    <source>
        <dbReference type="EMBL" id="SZF05137.1"/>
    </source>
</evidence>
<dbReference type="AlphaFoldDB" id="A0A383UYZ7"/>
<dbReference type="VEuPathDB" id="FungiDB:BLGHR1_15937"/>
<feature type="chain" id="PRO_5016624260" description="Candidate secreted effector protein" evidence="1">
    <location>
        <begin position="23"/>
        <end position="164"/>
    </location>
</feature>
<feature type="signal peptide" evidence="1">
    <location>
        <begin position="1"/>
        <end position="22"/>
    </location>
</feature>